<gene>
    <name evidence="2" type="ORF">AQS8620_01282</name>
</gene>
<keyword evidence="1" id="KW-1133">Transmembrane helix</keyword>
<reference evidence="2 3" key="1">
    <citation type="submission" date="2017-03" db="EMBL/GenBank/DDBJ databases">
        <authorList>
            <person name="Afonso C.L."/>
            <person name="Miller P.J."/>
            <person name="Scott M.A."/>
            <person name="Spackman E."/>
            <person name="Goraichik I."/>
            <person name="Dimitrov K.M."/>
            <person name="Suarez D.L."/>
            <person name="Swayne D.E."/>
        </authorList>
    </citation>
    <scope>NUCLEOTIDE SEQUENCE [LARGE SCALE GENOMIC DNA]</scope>
    <source>
        <strain evidence="2 3">CECT 8620</strain>
    </source>
</reference>
<dbReference type="AlphaFoldDB" id="A0A1Y5SA57"/>
<name>A0A1Y5SA57_9RHOB</name>
<feature type="transmembrane region" description="Helical" evidence="1">
    <location>
        <begin position="6"/>
        <end position="26"/>
    </location>
</feature>
<evidence type="ECO:0000313" key="2">
    <source>
        <dbReference type="EMBL" id="SLN36080.1"/>
    </source>
</evidence>
<evidence type="ECO:0000313" key="3">
    <source>
        <dbReference type="Proteomes" id="UP000193862"/>
    </source>
</evidence>
<protein>
    <submittedName>
        <fullName evidence="2">Uncharacterized protein</fullName>
    </submittedName>
</protein>
<dbReference type="Pfam" id="PF20082">
    <property type="entry name" value="DUF6476"/>
    <property type="match status" value="1"/>
</dbReference>
<keyword evidence="1" id="KW-0472">Membrane</keyword>
<proteinExistence type="predicted"/>
<accession>A0A1Y5SA57</accession>
<keyword evidence="3" id="KW-1185">Reference proteome</keyword>
<evidence type="ECO:0000256" key="1">
    <source>
        <dbReference type="SAM" id="Phobius"/>
    </source>
</evidence>
<sequence length="95" mass="10099">MLRRLVVTLMVTMILGLVVLIGLIVIRFRAPQQAITLPEAITLAGSGTAVAVTQGMGWYAVVVLDGDAERIEIYTRDGDLRQSVPITPSVAPAAP</sequence>
<dbReference type="InterPro" id="IPR045519">
    <property type="entry name" value="DUF6476"/>
</dbReference>
<dbReference type="EMBL" id="FWFS01000004">
    <property type="protein sequence ID" value="SLN36080.1"/>
    <property type="molecule type" value="Genomic_DNA"/>
</dbReference>
<keyword evidence="1" id="KW-0812">Transmembrane</keyword>
<organism evidence="2 3">
    <name type="scientific">Aquimixticola soesokkakensis</name>
    <dbReference type="NCBI Taxonomy" id="1519096"/>
    <lineage>
        <taxon>Bacteria</taxon>
        <taxon>Pseudomonadati</taxon>
        <taxon>Pseudomonadota</taxon>
        <taxon>Alphaproteobacteria</taxon>
        <taxon>Rhodobacterales</taxon>
        <taxon>Paracoccaceae</taxon>
        <taxon>Aquimixticola</taxon>
    </lineage>
</organism>
<dbReference type="Proteomes" id="UP000193862">
    <property type="component" value="Unassembled WGS sequence"/>
</dbReference>